<dbReference type="EMBL" id="FNIG01000001">
    <property type="protein sequence ID" value="SDM84048.1"/>
    <property type="molecule type" value="Genomic_DNA"/>
</dbReference>
<dbReference type="Proteomes" id="UP000199334">
    <property type="component" value="Unassembled WGS sequence"/>
</dbReference>
<organism evidence="2 3">
    <name type="scientific">Tenuibacillus multivorans</name>
    <dbReference type="NCBI Taxonomy" id="237069"/>
    <lineage>
        <taxon>Bacteria</taxon>
        <taxon>Bacillati</taxon>
        <taxon>Bacillota</taxon>
        <taxon>Bacilli</taxon>
        <taxon>Bacillales</taxon>
        <taxon>Bacillaceae</taxon>
        <taxon>Tenuibacillus</taxon>
    </lineage>
</organism>
<feature type="compositionally biased region" description="Polar residues" evidence="1">
    <location>
        <begin position="128"/>
        <end position="151"/>
    </location>
</feature>
<dbReference type="AlphaFoldDB" id="A0A1G9WHN6"/>
<evidence type="ECO:0000256" key="1">
    <source>
        <dbReference type="SAM" id="MobiDB-lite"/>
    </source>
</evidence>
<sequence length="436" mass="46871">MFRWFKKLLISFFILVVAIQPVFVPVAYAVESWTGDSWEGDPWEGNPWDGSNLEWQGDPWDGSDLQWNGESWEGDPWEGNGTEGEPWEGDSSGTSGDSWTGEDWSSLPWYLQGWYLNGSNGADPWSGDSFSGNGTNGNSFSTEGFNGNSTDGKPWVKQGMAGIGSPWMLQNSSTKYKVDKPTLEDATPPLPYEYEVSKYITKDVVMGQADLIGDLLTHQNMNDMGYDSKMSYGLKYRGNILMNGLKLGVGDNALTDAYDTYSHVYQGIEGIQDYRYIKQAYSNTKGIDDLAQASQKISNTSPPPSTVGALSKFNVAAAAVGAGFSAVDTGMKAANAVDILNSNADGNVKTAAVADTTASLGDTLMNAGVVTSAIPGAQAIGAGMVAVGAGVWLVSKGTGFVARHWKGNVKDTAKAMWNTTKKSAKKAWDTVKGWFS</sequence>
<dbReference type="RefSeq" id="WP_093855270.1">
    <property type="nucleotide sequence ID" value="NZ_BJVZ01000003.1"/>
</dbReference>
<feature type="compositionally biased region" description="Low complexity" evidence="1">
    <location>
        <begin position="89"/>
        <end position="100"/>
    </location>
</feature>
<accession>A0A1G9WHN6</accession>
<reference evidence="2 3" key="1">
    <citation type="submission" date="2016-10" db="EMBL/GenBank/DDBJ databases">
        <authorList>
            <person name="de Groot N.N."/>
        </authorList>
    </citation>
    <scope>NUCLEOTIDE SEQUENCE [LARGE SCALE GENOMIC DNA]</scope>
    <source>
        <strain evidence="2 3">CGMCC 1.3442</strain>
    </source>
</reference>
<gene>
    <name evidence="2" type="ORF">SAMN05216498_0757</name>
</gene>
<evidence type="ECO:0000313" key="2">
    <source>
        <dbReference type="EMBL" id="SDM84048.1"/>
    </source>
</evidence>
<name>A0A1G9WHN6_9BACI</name>
<evidence type="ECO:0000313" key="3">
    <source>
        <dbReference type="Proteomes" id="UP000199334"/>
    </source>
</evidence>
<protein>
    <submittedName>
        <fullName evidence="2">Uncharacterized protein</fullName>
    </submittedName>
</protein>
<dbReference type="OrthoDB" id="2450817at2"/>
<feature type="region of interest" description="Disordered" evidence="1">
    <location>
        <begin position="36"/>
        <end position="100"/>
    </location>
</feature>
<feature type="region of interest" description="Disordered" evidence="1">
    <location>
        <begin position="126"/>
        <end position="151"/>
    </location>
</feature>
<dbReference type="STRING" id="237069.SAMN05216498_0757"/>
<keyword evidence="3" id="KW-1185">Reference proteome</keyword>
<proteinExistence type="predicted"/>